<keyword evidence="3" id="KW-1185">Reference proteome</keyword>
<comment type="caution">
    <text evidence="2">The sequence shown here is derived from an EMBL/GenBank/DDBJ whole genome shotgun (WGS) entry which is preliminary data.</text>
</comment>
<name>A0ABR8H8A0_NOSPU</name>
<feature type="compositionally biased region" description="Basic and acidic residues" evidence="1">
    <location>
        <begin position="105"/>
        <end position="154"/>
    </location>
</feature>
<accession>A0ABR8H8A0</accession>
<protein>
    <submittedName>
        <fullName evidence="2">Uncharacterized protein</fullName>
    </submittedName>
</protein>
<dbReference type="RefSeq" id="WP_190949299.1">
    <property type="nucleotide sequence ID" value="NZ_JACJTC010000006.1"/>
</dbReference>
<evidence type="ECO:0000313" key="3">
    <source>
        <dbReference type="Proteomes" id="UP000606396"/>
    </source>
</evidence>
<feature type="region of interest" description="Disordered" evidence="1">
    <location>
        <begin position="105"/>
        <end position="157"/>
    </location>
</feature>
<dbReference type="EMBL" id="JACJTC010000006">
    <property type="protein sequence ID" value="MBD2611602.1"/>
    <property type="molecule type" value="Genomic_DNA"/>
</dbReference>
<evidence type="ECO:0000313" key="2">
    <source>
        <dbReference type="EMBL" id="MBD2611602.1"/>
    </source>
</evidence>
<evidence type="ECO:0000256" key="1">
    <source>
        <dbReference type="SAM" id="MobiDB-lite"/>
    </source>
</evidence>
<gene>
    <name evidence="2" type="ORF">H6G94_10005</name>
</gene>
<proteinExistence type="predicted"/>
<dbReference type="Proteomes" id="UP000606396">
    <property type="component" value="Unassembled WGS sequence"/>
</dbReference>
<organism evidence="2 3">
    <name type="scientific">Nostoc punctiforme FACHB-252</name>
    <dbReference type="NCBI Taxonomy" id="1357509"/>
    <lineage>
        <taxon>Bacteria</taxon>
        <taxon>Bacillati</taxon>
        <taxon>Cyanobacteriota</taxon>
        <taxon>Cyanophyceae</taxon>
        <taxon>Nostocales</taxon>
        <taxon>Nostocaceae</taxon>
        <taxon>Nostoc</taxon>
    </lineage>
</organism>
<reference evidence="2 3" key="1">
    <citation type="journal article" date="2020" name="ISME J.">
        <title>Comparative genomics reveals insights into cyanobacterial evolution and habitat adaptation.</title>
        <authorList>
            <person name="Chen M.Y."/>
            <person name="Teng W.K."/>
            <person name="Zhao L."/>
            <person name="Hu C.X."/>
            <person name="Zhou Y.K."/>
            <person name="Han B.P."/>
            <person name="Song L.R."/>
            <person name="Shu W.S."/>
        </authorList>
    </citation>
    <scope>NUCLEOTIDE SEQUENCE [LARGE SCALE GENOMIC DNA]</scope>
    <source>
        <strain evidence="2 3">FACHB-252</strain>
    </source>
</reference>
<sequence length="225" mass="25943">MKKAKPFFSATLPSLILNTASQSSFIPFRAMNKKFSQIALVVIVLANINPVMAASKEANADLSTQKLDYHQNSNNILVAGFFDDIRTIKDTIEGIDQTRHNIEQRELQRKQQEQAIKERQAREEERKRRQAELDAARKASTEKQIQEAERRRQYFESLSPEQKQAYLQEQQALRQKQAEASLFMADFFLRALMSGDGGSKQNEEPNFWCLNSSYYDPNCNVRPGY</sequence>